<keyword evidence="5" id="KW-0472">Membrane</keyword>
<dbReference type="GO" id="GO:0016020">
    <property type="term" value="C:membrane"/>
    <property type="evidence" value="ECO:0007669"/>
    <property type="project" value="UniProtKB-SubCell"/>
</dbReference>
<evidence type="ECO:0000256" key="5">
    <source>
        <dbReference type="ARBA" id="ARBA00023136"/>
    </source>
</evidence>
<comment type="subcellular location">
    <subcellularLocation>
        <location evidence="2">Cytoplasm</location>
    </subcellularLocation>
    <subcellularLocation>
        <location evidence="1">Membrane</location>
        <topology evidence="1">Peripheral membrane protein</topology>
    </subcellularLocation>
</comment>
<feature type="region of interest" description="Disordered" evidence="6">
    <location>
        <begin position="31"/>
        <end position="69"/>
    </location>
</feature>
<dbReference type="Gene3D" id="2.30.29.30">
    <property type="entry name" value="Pleckstrin-homology domain (PH domain)/Phosphotyrosine-binding domain (PTB)"/>
    <property type="match status" value="1"/>
</dbReference>
<evidence type="ECO:0000256" key="6">
    <source>
        <dbReference type="SAM" id="MobiDB-lite"/>
    </source>
</evidence>
<dbReference type="EMBL" id="KB742571">
    <property type="protein sequence ID" value="EOB06950.1"/>
    <property type="molecule type" value="Genomic_DNA"/>
</dbReference>
<dbReference type="InterPro" id="IPR001849">
    <property type="entry name" value="PH_domain"/>
</dbReference>
<accession>R0LYQ4</accession>
<feature type="region of interest" description="Disordered" evidence="6">
    <location>
        <begin position="1"/>
        <end position="20"/>
    </location>
</feature>
<proteinExistence type="predicted"/>
<feature type="compositionally biased region" description="Polar residues" evidence="6">
    <location>
        <begin position="36"/>
        <end position="51"/>
    </location>
</feature>
<dbReference type="InterPro" id="IPR011993">
    <property type="entry name" value="PH-like_dom_sf"/>
</dbReference>
<dbReference type="InterPro" id="IPR050729">
    <property type="entry name" value="Rho-GAP"/>
</dbReference>
<protein>
    <submittedName>
        <fullName evidence="8">Rho GTPase-activating protein 15</fullName>
    </submittedName>
</protein>
<evidence type="ECO:0000256" key="2">
    <source>
        <dbReference type="ARBA" id="ARBA00004496"/>
    </source>
</evidence>
<dbReference type="PANTHER" id="PTHR23176">
    <property type="entry name" value="RHO/RAC/CDC GTPASE-ACTIVATING PROTEIN"/>
    <property type="match status" value="1"/>
</dbReference>
<reference evidence="9" key="1">
    <citation type="journal article" date="2013" name="Nat. Genet.">
        <title>The duck genome and transcriptome provide insight into an avian influenza virus reservoir species.</title>
        <authorList>
            <person name="Huang Y."/>
            <person name="Li Y."/>
            <person name="Burt D.W."/>
            <person name="Chen H."/>
            <person name="Zhang Y."/>
            <person name="Qian W."/>
            <person name="Kim H."/>
            <person name="Gan S."/>
            <person name="Zhao Y."/>
            <person name="Li J."/>
            <person name="Yi K."/>
            <person name="Feng H."/>
            <person name="Zhu P."/>
            <person name="Li B."/>
            <person name="Liu Q."/>
            <person name="Fairley S."/>
            <person name="Magor K.E."/>
            <person name="Du Z."/>
            <person name="Hu X."/>
            <person name="Goodman L."/>
            <person name="Tafer H."/>
            <person name="Vignal A."/>
            <person name="Lee T."/>
            <person name="Kim K.W."/>
            <person name="Sheng Z."/>
            <person name="An Y."/>
            <person name="Searle S."/>
            <person name="Herrero J."/>
            <person name="Groenen M.A."/>
            <person name="Crooijmans R.P."/>
            <person name="Faraut T."/>
            <person name="Cai Q."/>
            <person name="Webster R.G."/>
            <person name="Aldridge J.R."/>
            <person name="Warren W.C."/>
            <person name="Bartschat S."/>
            <person name="Kehr S."/>
            <person name="Marz M."/>
            <person name="Stadler P.F."/>
            <person name="Smith J."/>
            <person name="Kraus R.H."/>
            <person name="Zhao Y."/>
            <person name="Ren L."/>
            <person name="Fei J."/>
            <person name="Morisson M."/>
            <person name="Kaiser P."/>
            <person name="Griffin D.K."/>
            <person name="Rao M."/>
            <person name="Pitel F."/>
            <person name="Wang J."/>
            <person name="Li N."/>
        </authorList>
    </citation>
    <scope>NUCLEOTIDE SEQUENCE [LARGE SCALE GENOMIC DNA]</scope>
</reference>
<keyword evidence="3" id="KW-0343">GTPase activation</keyword>
<feature type="compositionally biased region" description="Gly residues" evidence="6">
    <location>
        <begin position="1"/>
        <end position="10"/>
    </location>
</feature>
<dbReference type="Pfam" id="PF00169">
    <property type="entry name" value="PH"/>
    <property type="match status" value="1"/>
</dbReference>
<dbReference type="Proteomes" id="UP000296049">
    <property type="component" value="Unassembled WGS sequence"/>
</dbReference>
<keyword evidence="4" id="KW-0963">Cytoplasm</keyword>
<dbReference type="AlphaFoldDB" id="R0LYQ4"/>
<feature type="domain" description="PH" evidence="7">
    <location>
        <begin position="563"/>
        <end position="641"/>
    </location>
</feature>
<dbReference type="PANTHER" id="PTHR23176:SF108">
    <property type="entry name" value="RHO GTPASE-ACTIVATING PROTEIN 15"/>
    <property type="match status" value="1"/>
</dbReference>
<evidence type="ECO:0000313" key="9">
    <source>
        <dbReference type="Proteomes" id="UP000296049"/>
    </source>
</evidence>
<evidence type="ECO:0000259" key="7">
    <source>
        <dbReference type="Pfam" id="PF00169"/>
    </source>
</evidence>
<evidence type="ECO:0000256" key="4">
    <source>
        <dbReference type="ARBA" id="ARBA00022490"/>
    </source>
</evidence>
<name>R0LYQ4_ANAPL</name>
<evidence type="ECO:0000256" key="3">
    <source>
        <dbReference type="ARBA" id="ARBA00022468"/>
    </source>
</evidence>
<evidence type="ECO:0000313" key="8">
    <source>
        <dbReference type="EMBL" id="EOB06950.1"/>
    </source>
</evidence>
<feature type="compositionally biased region" description="Polar residues" evidence="6">
    <location>
        <begin position="210"/>
        <end position="229"/>
    </location>
</feature>
<dbReference type="GO" id="GO:0005096">
    <property type="term" value="F:GTPase activator activity"/>
    <property type="evidence" value="ECO:0007669"/>
    <property type="project" value="UniProtKB-KW"/>
</dbReference>
<dbReference type="CDD" id="cd13233">
    <property type="entry name" value="PH_ARHGAP9-like"/>
    <property type="match status" value="1"/>
</dbReference>
<keyword evidence="9" id="KW-1185">Reference proteome</keyword>
<feature type="region of interest" description="Disordered" evidence="6">
    <location>
        <begin position="206"/>
        <end position="229"/>
    </location>
</feature>
<evidence type="ECO:0000256" key="1">
    <source>
        <dbReference type="ARBA" id="ARBA00004170"/>
    </source>
</evidence>
<gene>
    <name evidence="8" type="ORF">Anapl_08147</name>
</gene>
<dbReference type="SUPFAM" id="SSF50729">
    <property type="entry name" value="PH domain-like"/>
    <property type="match status" value="1"/>
</dbReference>
<dbReference type="GO" id="GO:0005737">
    <property type="term" value="C:cytoplasm"/>
    <property type="evidence" value="ECO:0007669"/>
    <property type="project" value="UniProtKB-SubCell"/>
</dbReference>
<sequence>MSAWDGGFGGTRQSTEGDGLNVGIHVGIPSPCGEAGQSQTPTHATGQSDGNTVGIHSKQGQKSPRPGFSPSKCISSEWLYYRRINFFQNLSCGANSSTSLESLGCSKITITTCRLQFCVKHFLPLSCTSAEIMNSVEKWRRLRAKSNSRNIYVVVTALKGAEKCLREEEHPVPLPKGPHKDFAPVSCISSAAEIELNTPEWQVNPVAMERSTTSDTASEKPSPSHSTGAVQMRIKNANSHHDRLSQSKSMILSENVKVAEPWLWRQDDVDFGVSLQSSARKIVFLDLPSMASNGSTAAVMSESVLMTFVAPRQEPGLFRHCSCETWTQQFENMSRPKQIKASHMTDSAEHAQRQDGCLRAANNSLGLPTSGTYTSTGVIKCRVACGVHASVLSQRKDFLQEKNDHFQYFAGCPSKPIIAWHLHTKGKDPANLYDFGRSPTPEKPTNEANDISWDSLKARINWTNFKKSLWTSKKKNSYSGSKVSLWQTVVGGLRSKPGAPVAAAVGKELLEHRELPLSLNGVFHRTTAWLQGTESWVNRHRRNHSQHNLTLADIISTQDHTVVEKEGYLLKAKIADGGKKLRKNWSTSWIVLTARKMEFYKESKQPALANLKPGYKPECVDLCGAQIEWTPEKSSRKNVFQDCLAQLGAAAKSQLTPGWLGPRTALNQVHMEKVVYDTEIIVGLFLMLKLNDNHEDKVNVPAVEPEEQLYTQLGVGDESLTVKLALPG</sequence>
<organism evidence="8 9">
    <name type="scientific">Anas platyrhynchos</name>
    <name type="common">Mallard</name>
    <name type="synonym">Anas boschas</name>
    <dbReference type="NCBI Taxonomy" id="8839"/>
    <lineage>
        <taxon>Eukaryota</taxon>
        <taxon>Metazoa</taxon>
        <taxon>Chordata</taxon>
        <taxon>Craniata</taxon>
        <taxon>Vertebrata</taxon>
        <taxon>Euteleostomi</taxon>
        <taxon>Archelosauria</taxon>
        <taxon>Archosauria</taxon>
        <taxon>Dinosauria</taxon>
        <taxon>Saurischia</taxon>
        <taxon>Theropoda</taxon>
        <taxon>Coelurosauria</taxon>
        <taxon>Aves</taxon>
        <taxon>Neognathae</taxon>
        <taxon>Galloanserae</taxon>
        <taxon>Anseriformes</taxon>
        <taxon>Anatidae</taxon>
        <taxon>Anatinae</taxon>
        <taxon>Anas</taxon>
    </lineage>
</organism>